<dbReference type="InterPro" id="IPR002372">
    <property type="entry name" value="PQQ_rpt_dom"/>
</dbReference>
<dbReference type="Proteomes" id="UP000606580">
    <property type="component" value="Unassembled WGS sequence"/>
</dbReference>
<dbReference type="InterPro" id="IPR018391">
    <property type="entry name" value="PQQ_b-propeller_rpt"/>
</dbReference>
<dbReference type="AlphaFoldDB" id="A0A848DAD6"/>
<gene>
    <name evidence="2" type="ORF">GIS02_04895</name>
</gene>
<evidence type="ECO:0000313" key="3">
    <source>
        <dbReference type="Proteomes" id="UP000606580"/>
    </source>
</evidence>
<comment type="caution">
    <text evidence="2">The sequence shown here is derived from an EMBL/GenBank/DDBJ whole genome shotgun (WGS) entry which is preliminary data.</text>
</comment>
<dbReference type="SUPFAM" id="SSF63446">
    <property type="entry name" value="Type I dockerin domain"/>
    <property type="match status" value="1"/>
</dbReference>
<dbReference type="Gene3D" id="2.130.10.10">
    <property type="entry name" value="YVTN repeat-like/Quinoprotein amine dehydrogenase"/>
    <property type="match status" value="1"/>
</dbReference>
<dbReference type="Gene3D" id="2.40.128.630">
    <property type="match status" value="1"/>
</dbReference>
<evidence type="ECO:0000313" key="2">
    <source>
        <dbReference type="EMBL" id="NMG83526.1"/>
    </source>
</evidence>
<dbReference type="InterPro" id="IPR015943">
    <property type="entry name" value="WD40/YVTN_repeat-like_dom_sf"/>
</dbReference>
<dbReference type="Pfam" id="PF13360">
    <property type="entry name" value="PQQ_2"/>
    <property type="match status" value="2"/>
</dbReference>
<dbReference type="SMART" id="SM00564">
    <property type="entry name" value="PQQ"/>
    <property type="match status" value="7"/>
</dbReference>
<accession>A0A848DAD6</accession>
<reference evidence="2" key="1">
    <citation type="journal article" date="2020" name="MBio">
        <title>'Candidatus Ethanoperedens,' a Thermophilic Genus of Archaea Mediating the Anaerobic Oxidation of Ethane.</title>
        <authorList>
            <person name="Hahn C.J."/>
            <person name="Laso-Perez R."/>
            <person name="Vulcano F."/>
            <person name="Vaziourakis K.M."/>
            <person name="Stokke R."/>
            <person name="Steen I.H."/>
            <person name="Teske A."/>
            <person name="Boetius A."/>
            <person name="Liebeke M."/>
            <person name="Amann R."/>
            <person name="Knittel K."/>
            <person name="Wegener G."/>
        </authorList>
    </citation>
    <scope>NUCLEOTIDE SEQUENCE</scope>
    <source>
        <strain evidence="2">GoM-Arc1-LC-WB58</strain>
    </source>
</reference>
<dbReference type="SUPFAM" id="SSF50998">
    <property type="entry name" value="Quinoprotein alcohol dehydrogenase-like"/>
    <property type="match status" value="2"/>
</dbReference>
<feature type="domain" description="Pyrrolo-quinoline quinone repeat" evidence="1">
    <location>
        <begin position="252"/>
        <end position="377"/>
    </location>
</feature>
<dbReference type="EMBL" id="WNEG01000087">
    <property type="protein sequence ID" value="NMG83526.1"/>
    <property type="molecule type" value="Genomic_DNA"/>
</dbReference>
<organism evidence="2 3">
    <name type="scientific">Candidatus Ethanoperedens thermophilum</name>
    <dbReference type="NCBI Taxonomy" id="2766897"/>
    <lineage>
        <taxon>Archaea</taxon>
        <taxon>Methanobacteriati</taxon>
        <taxon>Methanobacteriota</taxon>
        <taxon>Stenosarchaea group</taxon>
        <taxon>Methanomicrobia</taxon>
        <taxon>Methanosarcinales</taxon>
        <taxon>Methanosarcinales incertae sedis</taxon>
        <taxon>GOM Arc I cluster</taxon>
        <taxon>Candidatus Ethanoperedens</taxon>
    </lineage>
</organism>
<dbReference type="PANTHER" id="PTHR34512:SF30">
    <property type="entry name" value="OUTER MEMBRANE PROTEIN ASSEMBLY FACTOR BAMB"/>
    <property type="match status" value="1"/>
</dbReference>
<dbReference type="GO" id="GO:0000272">
    <property type="term" value="P:polysaccharide catabolic process"/>
    <property type="evidence" value="ECO:0007669"/>
    <property type="project" value="InterPro"/>
</dbReference>
<dbReference type="InterPro" id="IPR036439">
    <property type="entry name" value="Dockerin_dom_sf"/>
</dbReference>
<dbReference type="InterPro" id="IPR011047">
    <property type="entry name" value="Quinoprotein_ADH-like_sf"/>
</dbReference>
<name>A0A848DAD6_9EURY</name>
<protein>
    <submittedName>
        <fullName evidence="2">PQQ-binding-like beta-propeller repeat protein</fullName>
    </submittedName>
</protein>
<proteinExistence type="predicted"/>
<dbReference type="PANTHER" id="PTHR34512">
    <property type="entry name" value="CELL SURFACE PROTEIN"/>
    <property type="match status" value="1"/>
</dbReference>
<dbReference type="Gene3D" id="2.40.10.480">
    <property type="match status" value="1"/>
</dbReference>
<feature type="domain" description="Pyrrolo-quinoline quinone repeat" evidence="1">
    <location>
        <begin position="33"/>
        <end position="183"/>
    </location>
</feature>
<sequence>MNTKILTIILLLALTTSVASGDWLQFHHNPERTGNVSGYAPLTDTLFWETELGCFVEGGACISNVRVYVANRVGGSGKLGLYCLNETTGEIIWNNSIGGSGGVSTPAISGDHLFVGSLTGDLYCVNALNGTTIWNRTIEPKPSFWGVASCPLIYENTVFVNTVSNGAFFAFDFDGNELWNITTGSYGEYPPAVAYYISPAAYDRKIFFGGAGHALYCVDIETHNELWNFSTTGTVSTTPAIDYGIVYFATGSRIYAVNMTGVEVWSQSLKGTISSPAISNGKIYIGDNDKKINCINATDGSEIWSQTLGGKCDSSPVVANGIVYTTANYAKGTVYGFDAETGDLKWTYDTGNWNMAQPAISDGILFIGSDSGYLYAFSDPIPKGDLNLDWAVTADDAVIALQMAVGAIPAVEGADMNDDNKVTSLDALIILQAAFGANYS</sequence>
<dbReference type="Gene3D" id="1.10.1330.10">
    <property type="entry name" value="Dockerin domain"/>
    <property type="match status" value="1"/>
</dbReference>
<evidence type="ECO:0000259" key="1">
    <source>
        <dbReference type="Pfam" id="PF13360"/>
    </source>
</evidence>
<dbReference type="CDD" id="cd14256">
    <property type="entry name" value="Dockerin_I"/>
    <property type="match status" value="1"/>
</dbReference>